<sequence length="53" mass="6414">MPRKRVHHDKKNDTRENIFTKAQQEEHRYKTDDTKKYIQNTAGKEHHPNVAEN</sequence>
<dbReference type="AlphaFoldDB" id="W7AFH4"/>
<keyword evidence="3" id="KW-1185">Reference proteome</keyword>
<reference evidence="2 3" key="1">
    <citation type="submission" date="2013-02" db="EMBL/GenBank/DDBJ databases">
        <title>The Genome Sequence of Plasmodium inui San Antonio 1.</title>
        <authorList>
            <consortium name="The Broad Institute Genome Sequencing Platform"/>
            <consortium name="The Broad Institute Genome Sequencing Center for Infectious Disease"/>
            <person name="Neafsey D."/>
            <person name="Cheeseman I."/>
            <person name="Volkman S."/>
            <person name="Adams J."/>
            <person name="Walker B."/>
            <person name="Young S.K."/>
            <person name="Zeng Q."/>
            <person name="Gargeya S."/>
            <person name="Fitzgerald M."/>
            <person name="Haas B."/>
            <person name="Abouelleil A."/>
            <person name="Alvarado L."/>
            <person name="Arachchi H.M."/>
            <person name="Berlin A.M."/>
            <person name="Chapman S.B."/>
            <person name="Dewar J."/>
            <person name="Goldberg J."/>
            <person name="Griggs A."/>
            <person name="Gujja S."/>
            <person name="Hansen M."/>
            <person name="Howarth C."/>
            <person name="Imamovic A."/>
            <person name="Larimer J."/>
            <person name="McCowan C."/>
            <person name="Murphy C."/>
            <person name="Neiman D."/>
            <person name="Pearson M."/>
            <person name="Priest M."/>
            <person name="Roberts A."/>
            <person name="Saif S."/>
            <person name="Shea T."/>
            <person name="Sisk P."/>
            <person name="Sykes S."/>
            <person name="Wortman J."/>
            <person name="Nusbaum C."/>
            <person name="Birren B."/>
        </authorList>
    </citation>
    <scope>NUCLEOTIDE SEQUENCE [LARGE SCALE GENOMIC DNA]</scope>
    <source>
        <strain evidence="2 3">San Antonio 1</strain>
    </source>
</reference>
<feature type="region of interest" description="Disordered" evidence="1">
    <location>
        <begin position="1"/>
        <end position="53"/>
    </location>
</feature>
<accession>W7AFH4</accession>
<evidence type="ECO:0000313" key="2">
    <source>
        <dbReference type="EMBL" id="EUD64016.1"/>
    </source>
</evidence>
<dbReference type="EMBL" id="KI965568">
    <property type="protein sequence ID" value="EUD64016.1"/>
    <property type="molecule type" value="Genomic_DNA"/>
</dbReference>
<proteinExistence type="predicted"/>
<dbReference type="GeneID" id="20040878"/>
<dbReference type="RefSeq" id="XP_008819397.1">
    <property type="nucleotide sequence ID" value="XM_008821175.1"/>
</dbReference>
<feature type="non-terminal residue" evidence="2">
    <location>
        <position position="53"/>
    </location>
</feature>
<gene>
    <name evidence="2" type="ORF">C922_05604</name>
</gene>
<feature type="compositionally biased region" description="Basic and acidic residues" evidence="1">
    <location>
        <begin position="43"/>
        <end position="53"/>
    </location>
</feature>
<evidence type="ECO:0000313" key="3">
    <source>
        <dbReference type="Proteomes" id="UP000030640"/>
    </source>
</evidence>
<name>W7AFH4_9APIC</name>
<protein>
    <submittedName>
        <fullName evidence="2">Uncharacterized protein</fullName>
    </submittedName>
</protein>
<organism evidence="2 3">
    <name type="scientific">Plasmodium inui San Antonio 1</name>
    <dbReference type="NCBI Taxonomy" id="1237626"/>
    <lineage>
        <taxon>Eukaryota</taxon>
        <taxon>Sar</taxon>
        <taxon>Alveolata</taxon>
        <taxon>Apicomplexa</taxon>
        <taxon>Aconoidasida</taxon>
        <taxon>Haemosporida</taxon>
        <taxon>Plasmodiidae</taxon>
        <taxon>Plasmodium</taxon>
        <taxon>Plasmodium (Plasmodium)</taxon>
    </lineage>
</organism>
<evidence type="ECO:0000256" key="1">
    <source>
        <dbReference type="SAM" id="MobiDB-lite"/>
    </source>
</evidence>
<feature type="compositionally biased region" description="Basic and acidic residues" evidence="1">
    <location>
        <begin position="10"/>
        <end position="36"/>
    </location>
</feature>
<dbReference type="Proteomes" id="UP000030640">
    <property type="component" value="Unassembled WGS sequence"/>
</dbReference>
<dbReference type="VEuPathDB" id="PlasmoDB:C922_05604"/>